<feature type="transmembrane region" description="Helical" evidence="9">
    <location>
        <begin position="114"/>
        <end position="134"/>
    </location>
</feature>
<feature type="domain" description="Major facilitator superfamily (MFS) profile" evidence="10">
    <location>
        <begin position="18"/>
        <end position="399"/>
    </location>
</feature>
<dbReference type="InterPro" id="IPR005829">
    <property type="entry name" value="Sugar_transporter_CS"/>
</dbReference>
<evidence type="ECO:0000256" key="3">
    <source>
        <dbReference type="ARBA" id="ARBA00022448"/>
    </source>
</evidence>
<keyword evidence="4" id="KW-1003">Cell membrane</keyword>
<dbReference type="Pfam" id="PF07690">
    <property type="entry name" value="MFS_1"/>
    <property type="match status" value="1"/>
</dbReference>
<dbReference type="SUPFAM" id="SSF103473">
    <property type="entry name" value="MFS general substrate transporter"/>
    <property type="match status" value="1"/>
</dbReference>
<feature type="transmembrane region" description="Helical" evidence="9">
    <location>
        <begin position="230"/>
        <end position="249"/>
    </location>
</feature>
<dbReference type="Pfam" id="PF00083">
    <property type="entry name" value="Sugar_tr"/>
    <property type="match status" value="1"/>
</dbReference>
<dbReference type="PROSITE" id="PS50850">
    <property type="entry name" value="MFS"/>
    <property type="match status" value="1"/>
</dbReference>
<comment type="similarity">
    <text evidence="2">Belongs to the major facilitator superfamily. TCR/Tet family.</text>
</comment>
<dbReference type="PRINTS" id="PR01035">
    <property type="entry name" value="TCRTETA"/>
</dbReference>
<feature type="compositionally biased region" description="Basic and acidic residues" evidence="8">
    <location>
        <begin position="425"/>
        <end position="438"/>
    </location>
</feature>
<dbReference type="PANTHER" id="PTHR23517">
    <property type="entry name" value="RESISTANCE PROTEIN MDTM, PUTATIVE-RELATED-RELATED"/>
    <property type="match status" value="1"/>
</dbReference>
<feature type="region of interest" description="Disordered" evidence="8">
    <location>
        <begin position="403"/>
        <end position="447"/>
    </location>
</feature>
<accession>A0ABS7P3X9</accession>
<dbReference type="Gene3D" id="1.20.1250.20">
    <property type="entry name" value="MFS general substrate transporter like domains"/>
    <property type="match status" value="2"/>
</dbReference>
<evidence type="ECO:0000256" key="5">
    <source>
        <dbReference type="ARBA" id="ARBA00022692"/>
    </source>
</evidence>
<feature type="transmembrane region" description="Helical" evidence="9">
    <location>
        <begin position="52"/>
        <end position="72"/>
    </location>
</feature>
<feature type="transmembrane region" description="Helical" evidence="9">
    <location>
        <begin position="286"/>
        <end position="302"/>
    </location>
</feature>
<feature type="transmembrane region" description="Helical" evidence="9">
    <location>
        <begin position="373"/>
        <end position="394"/>
    </location>
</feature>
<evidence type="ECO:0000313" key="11">
    <source>
        <dbReference type="EMBL" id="MBY6366746.1"/>
    </source>
</evidence>
<keyword evidence="7 9" id="KW-0472">Membrane</keyword>
<sequence>MTRPESPSSAARGSTDRDIRILISAAFVIALGFGIVAPALPGFARNFGVTEFAATAIISAFAATRLLFAPASGALVQRIGERRVYITGLTVVAVSTGLCAVAQTYWQLLLFRSLGGIGSTMFTVSALGLLIRIAPPDRRGRVSGMYASSFLAGTVLGPFVGGVVLEIGGLRAPFVFYAVTLVIAAAVVAVGLRSPVKDVDLESAPVAVRFADAVRSPIYRSALLSNFANGWAVFGVRTAIVPLFVVGALNQEDSMAAIALAVFAVGNAVVLVPAGRWSDRYGRKPFLIAGLAVCGATTAGMGVSGSTVVFLVLTFVAGVGSGLITPTQQAAVADLVGSRARGGPVLAAFQMAMDVGSVIGPLVAGVLVEELSYAWAFGTSGAILLVAAVGWSVVPDTIGRPLVADPAAEPTDDPRTTGPASARQADPDERADRVRRGDGQSAEDQLP</sequence>
<keyword evidence="3" id="KW-0813">Transport</keyword>
<evidence type="ECO:0000256" key="8">
    <source>
        <dbReference type="SAM" id="MobiDB-lite"/>
    </source>
</evidence>
<evidence type="ECO:0000256" key="7">
    <source>
        <dbReference type="ARBA" id="ARBA00023136"/>
    </source>
</evidence>
<dbReference type="EMBL" id="JABUBU010000004">
    <property type="protein sequence ID" value="MBY6366746.1"/>
    <property type="molecule type" value="Genomic_DNA"/>
</dbReference>
<organism evidence="11 12">
    <name type="scientific">Rhodococcoides corynebacterioides</name>
    <dbReference type="NCBI Taxonomy" id="53972"/>
    <lineage>
        <taxon>Bacteria</taxon>
        <taxon>Bacillati</taxon>
        <taxon>Actinomycetota</taxon>
        <taxon>Actinomycetes</taxon>
        <taxon>Mycobacteriales</taxon>
        <taxon>Nocardiaceae</taxon>
        <taxon>Rhodococcoides</taxon>
    </lineage>
</organism>
<feature type="transmembrane region" description="Helical" evidence="9">
    <location>
        <begin position="308"/>
        <end position="325"/>
    </location>
</feature>
<feature type="transmembrane region" description="Helical" evidence="9">
    <location>
        <begin position="84"/>
        <end position="108"/>
    </location>
</feature>
<dbReference type="Proteomes" id="UP000825228">
    <property type="component" value="Unassembled WGS sequence"/>
</dbReference>
<evidence type="ECO:0000256" key="4">
    <source>
        <dbReference type="ARBA" id="ARBA00022475"/>
    </source>
</evidence>
<reference evidence="11 12" key="1">
    <citation type="submission" date="2020-06" db="EMBL/GenBank/DDBJ databases">
        <title>Taxonomy, biology and ecology of Rhodococcus bacteria occurring in California pistachio and other woody hosts as revealed by genome sequence analyses.</title>
        <authorList>
            <person name="Gai Y."/>
            <person name="Riely B."/>
        </authorList>
    </citation>
    <scope>NUCLEOTIDE SEQUENCE [LARGE SCALE GENOMIC DNA]</scope>
    <source>
        <strain evidence="11 12">BP-281</strain>
    </source>
</reference>
<feature type="transmembrane region" description="Helical" evidence="9">
    <location>
        <begin position="345"/>
        <end position="367"/>
    </location>
</feature>
<evidence type="ECO:0000256" key="6">
    <source>
        <dbReference type="ARBA" id="ARBA00022989"/>
    </source>
</evidence>
<evidence type="ECO:0000256" key="2">
    <source>
        <dbReference type="ARBA" id="ARBA00007520"/>
    </source>
</evidence>
<evidence type="ECO:0000313" key="12">
    <source>
        <dbReference type="Proteomes" id="UP000825228"/>
    </source>
</evidence>
<keyword evidence="5 9" id="KW-0812">Transmembrane</keyword>
<name>A0ABS7P3X9_9NOCA</name>
<comment type="caution">
    <text evidence="11">The sequence shown here is derived from an EMBL/GenBank/DDBJ whole genome shotgun (WGS) entry which is preliminary data.</text>
</comment>
<dbReference type="RefSeq" id="WP_308126420.1">
    <property type="nucleotide sequence ID" value="NZ_JABUBT010000038.1"/>
</dbReference>
<comment type="subcellular location">
    <subcellularLocation>
        <location evidence="1">Cell membrane</location>
        <topology evidence="1">Multi-pass membrane protein</topology>
    </subcellularLocation>
</comment>
<dbReference type="CDD" id="cd17325">
    <property type="entry name" value="MFS_MdtG_SLC18_like"/>
    <property type="match status" value="1"/>
</dbReference>
<dbReference type="InterPro" id="IPR005828">
    <property type="entry name" value="MFS_sugar_transport-like"/>
</dbReference>
<keyword evidence="6 9" id="KW-1133">Transmembrane helix</keyword>
<protein>
    <submittedName>
        <fullName evidence="11">MFS transporter</fullName>
    </submittedName>
</protein>
<keyword evidence="12" id="KW-1185">Reference proteome</keyword>
<gene>
    <name evidence="11" type="ORF">HQ603_08265</name>
</gene>
<dbReference type="InterPro" id="IPR011701">
    <property type="entry name" value="MFS"/>
</dbReference>
<dbReference type="InterPro" id="IPR050171">
    <property type="entry name" value="MFS_Transporters"/>
</dbReference>
<evidence type="ECO:0000256" key="1">
    <source>
        <dbReference type="ARBA" id="ARBA00004651"/>
    </source>
</evidence>
<dbReference type="PROSITE" id="PS00216">
    <property type="entry name" value="SUGAR_TRANSPORT_1"/>
    <property type="match status" value="1"/>
</dbReference>
<dbReference type="InterPro" id="IPR001958">
    <property type="entry name" value="Tet-R_TetA/multi-R_MdtG-like"/>
</dbReference>
<feature type="transmembrane region" description="Helical" evidence="9">
    <location>
        <begin position="146"/>
        <end position="168"/>
    </location>
</feature>
<dbReference type="InterPro" id="IPR036259">
    <property type="entry name" value="MFS_trans_sf"/>
</dbReference>
<feature type="transmembrane region" description="Helical" evidence="9">
    <location>
        <begin position="21"/>
        <end position="40"/>
    </location>
</feature>
<feature type="transmembrane region" description="Helical" evidence="9">
    <location>
        <begin position="255"/>
        <end position="274"/>
    </location>
</feature>
<evidence type="ECO:0000256" key="9">
    <source>
        <dbReference type="SAM" id="Phobius"/>
    </source>
</evidence>
<evidence type="ECO:0000259" key="10">
    <source>
        <dbReference type="PROSITE" id="PS50850"/>
    </source>
</evidence>
<feature type="transmembrane region" description="Helical" evidence="9">
    <location>
        <begin position="174"/>
        <end position="192"/>
    </location>
</feature>
<proteinExistence type="inferred from homology"/>
<dbReference type="InterPro" id="IPR020846">
    <property type="entry name" value="MFS_dom"/>
</dbReference>